<comment type="subcellular location">
    <subcellularLocation>
        <location evidence="1">Cell membrane</location>
        <topology evidence="1">Multi-pass membrane protein</topology>
    </subcellularLocation>
</comment>
<keyword evidence="3 6" id="KW-0812">Transmembrane</keyword>
<name>A0A7C3HI63_MEIRU</name>
<evidence type="ECO:0000256" key="6">
    <source>
        <dbReference type="SAM" id="Phobius"/>
    </source>
</evidence>
<dbReference type="PANTHER" id="PTHR30250">
    <property type="entry name" value="PST FAMILY PREDICTED COLANIC ACID TRANSPORTER"/>
    <property type="match status" value="1"/>
</dbReference>
<feature type="transmembrane region" description="Helical" evidence="6">
    <location>
        <begin position="84"/>
        <end position="106"/>
    </location>
</feature>
<dbReference type="PANTHER" id="PTHR30250:SF28">
    <property type="entry name" value="POLYSACCHARIDE BIOSYNTHESIS PROTEIN"/>
    <property type="match status" value="1"/>
</dbReference>
<keyword evidence="4 6" id="KW-1133">Transmembrane helix</keyword>
<feature type="transmembrane region" description="Helical" evidence="6">
    <location>
        <begin position="259"/>
        <end position="281"/>
    </location>
</feature>
<evidence type="ECO:0000256" key="5">
    <source>
        <dbReference type="ARBA" id="ARBA00023136"/>
    </source>
</evidence>
<evidence type="ECO:0000313" key="7">
    <source>
        <dbReference type="EMBL" id="HFG20320.1"/>
    </source>
</evidence>
<evidence type="ECO:0000256" key="4">
    <source>
        <dbReference type="ARBA" id="ARBA00022989"/>
    </source>
</evidence>
<dbReference type="GO" id="GO:0005886">
    <property type="term" value="C:plasma membrane"/>
    <property type="evidence" value="ECO:0007669"/>
    <property type="project" value="UniProtKB-SubCell"/>
</dbReference>
<dbReference type="RefSeq" id="WP_409656955.1">
    <property type="nucleotide sequence ID" value="NZ_JBKBUW010000037.1"/>
</dbReference>
<evidence type="ECO:0000256" key="2">
    <source>
        <dbReference type="ARBA" id="ARBA00022475"/>
    </source>
</evidence>
<feature type="transmembrane region" description="Helical" evidence="6">
    <location>
        <begin position="425"/>
        <end position="443"/>
    </location>
</feature>
<feature type="transmembrane region" description="Helical" evidence="6">
    <location>
        <begin position="363"/>
        <end position="383"/>
    </location>
</feature>
<dbReference type="EMBL" id="DSWI01000013">
    <property type="protein sequence ID" value="HFG20320.1"/>
    <property type="molecule type" value="Genomic_DNA"/>
</dbReference>
<proteinExistence type="predicted"/>
<comment type="caution">
    <text evidence="7">The sequence shown here is derived from an EMBL/GenBank/DDBJ whole genome shotgun (WGS) entry which is preliminary data.</text>
</comment>
<feature type="transmembrane region" description="Helical" evidence="6">
    <location>
        <begin position="47"/>
        <end position="64"/>
    </location>
</feature>
<gene>
    <name evidence="7" type="ORF">ENS82_06295</name>
</gene>
<keyword evidence="2" id="KW-1003">Cell membrane</keyword>
<accession>A0A7C3HI63</accession>
<dbReference type="AlphaFoldDB" id="A0A7C3HI63"/>
<feature type="transmembrane region" description="Helical" evidence="6">
    <location>
        <begin position="293"/>
        <end position="313"/>
    </location>
</feature>
<dbReference type="InterPro" id="IPR050833">
    <property type="entry name" value="Poly_Biosynth_Transport"/>
</dbReference>
<feature type="transmembrane region" description="Helical" evidence="6">
    <location>
        <begin position="118"/>
        <end position="136"/>
    </location>
</feature>
<evidence type="ECO:0000256" key="3">
    <source>
        <dbReference type="ARBA" id="ARBA00022692"/>
    </source>
</evidence>
<protein>
    <submittedName>
        <fullName evidence="7">Polysaccharide biosynthesis protein</fullName>
    </submittedName>
</protein>
<feature type="transmembrane region" description="Helical" evidence="6">
    <location>
        <begin position="12"/>
        <end position="35"/>
    </location>
</feature>
<keyword evidence="5 6" id="KW-0472">Membrane</keyword>
<dbReference type="Pfam" id="PF13440">
    <property type="entry name" value="Polysacc_synt_3"/>
    <property type="match status" value="1"/>
</dbReference>
<evidence type="ECO:0000256" key="1">
    <source>
        <dbReference type="ARBA" id="ARBA00004651"/>
    </source>
</evidence>
<reference evidence="7" key="1">
    <citation type="journal article" date="2020" name="mSystems">
        <title>Genome- and Community-Level Interaction Insights into Carbon Utilization and Element Cycling Functions of Hydrothermarchaeota in Hydrothermal Sediment.</title>
        <authorList>
            <person name="Zhou Z."/>
            <person name="Liu Y."/>
            <person name="Xu W."/>
            <person name="Pan J."/>
            <person name="Luo Z.H."/>
            <person name="Li M."/>
        </authorList>
    </citation>
    <scope>NUCLEOTIDE SEQUENCE [LARGE SCALE GENOMIC DNA]</scope>
    <source>
        <strain evidence="7">SpSt-524</strain>
    </source>
</reference>
<sequence length="476" mass="52195">MTRIKGFLTQTSFMGNAALLASSTVLGQGLVVLIQPLLTRIYKPEDFGWWALYGSILSLAAVVINLRYEQAIQLPKEEPEARGLLLIAVGAGLGLSLLISGFFWFFRDVFSTWLGAQIPGWFAALVGVGLACIALMQSGSMWALRLQRFGALAQTKFQQGLWQALAQVGLGLLVKGPAGLLLGDVLGRLGGVQALWRLLPRSLEGITWRTLQQTARRYRSFLVFGTSAALLTAASFHLPFILLTAFFGTAAMGQFSLSYRITTIPVTLVAQSIGQVFFARAAAARETPELAQLTIRTATMLIAVGLPIFGALFVVSPQAFPLIFGPNWHEAGVYARLLAPYLLLSIVAQPLSTLLTVREWQKALLIFTIIELALRMGAIYWGIATQQMYWAVFLFASSSALVAGISLGLFFRAAGVRWAVFWRGLRRYIWLNLLALLLLWGLTHWVADWSLLGLTVLLSAIILFFTAKALRKEGLV</sequence>
<feature type="transmembrane region" description="Helical" evidence="6">
    <location>
        <begin position="449"/>
        <end position="470"/>
    </location>
</feature>
<feature type="transmembrane region" description="Helical" evidence="6">
    <location>
        <begin position="333"/>
        <end position="351"/>
    </location>
</feature>
<organism evidence="7">
    <name type="scientific">Meiothermus ruber</name>
    <dbReference type="NCBI Taxonomy" id="277"/>
    <lineage>
        <taxon>Bacteria</taxon>
        <taxon>Thermotogati</taxon>
        <taxon>Deinococcota</taxon>
        <taxon>Deinococci</taxon>
        <taxon>Thermales</taxon>
        <taxon>Thermaceae</taxon>
        <taxon>Meiothermus</taxon>
    </lineage>
</organism>
<feature type="transmembrane region" description="Helical" evidence="6">
    <location>
        <begin position="221"/>
        <end position="247"/>
    </location>
</feature>
<feature type="transmembrane region" description="Helical" evidence="6">
    <location>
        <begin position="389"/>
        <end position="413"/>
    </location>
</feature>